<protein>
    <submittedName>
        <fullName evidence="2">Dienelactone hydrolase</fullName>
    </submittedName>
</protein>
<dbReference type="InterPro" id="IPR029058">
    <property type="entry name" value="AB_hydrolase_fold"/>
</dbReference>
<dbReference type="PANTHER" id="PTHR46623:SF6">
    <property type="entry name" value="ALPHA_BETA-HYDROLASES SUPERFAMILY PROTEIN"/>
    <property type="match status" value="1"/>
</dbReference>
<evidence type="ECO:0000259" key="1">
    <source>
        <dbReference type="Pfam" id="PF01738"/>
    </source>
</evidence>
<organism evidence="2 3">
    <name type="scientific">Actinomadura verrucosospora</name>
    <dbReference type="NCBI Taxonomy" id="46165"/>
    <lineage>
        <taxon>Bacteria</taxon>
        <taxon>Bacillati</taxon>
        <taxon>Actinomycetota</taxon>
        <taxon>Actinomycetes</taxon>
        <taxon>Streptosporangiales</taxon>
        <taxon>Thermomonosporaceae</taxon>
        <taxon>Actinomadura</taxon>
    </lineage>
</organism>
<dbReference type="Gene3D" id="3.40.50.1820">
    <property type="entry name" value="alpha/beta hydrolase"/>
    <property type="match status" value="1"/>
</dbReference>
<dbReference type="InterPro" id="IPR002925">
    <property type="entry name" value="Dienelactn_hydro"/>
</dbReference>
<name>A0A7D3ZVF4_ACTVE</name>
<dbReference type="EMBL" id="CP053892">
    <property type="protein sequence ID" value="QKG19886.1"/>
    <property type="molecule type" value="Genomic_DNA"/>
</dbReference>
<dbReference type="GO" id="GO:0016787">
    <property type="term" value="F:hydrolase activity"/>
    <property type="evidence" value="ECO:0007669"/>
    <property type="project" value="UniProtKB-KW"/>
</dbReference>
<dbReference type="AlphaFoldDB" id="A0A7D3ZVF4"/>
<dbReference type="Pfam" id="PF01738">
    <property type="entry name" value="DLH"/>
    <property type="match status" value="1"/>
</dbReference>
<gene>
    <name evidence="2" type="ORF">ACTIVE_1522</name>
</gene>
<evidence type="ECO:0000313" key="3">
    <source>
        <dbReference type="Proteomes" id="UP000501240"/>
    </source>
</evidence>
<keyword evidence="2" id="KW-0378">Hydrolase</keyword>
<dbReference type="Proteomes" id="UP000501240">
    <property type="component" value="Chromosome"/>
</dbReference>
<accession>A0A7D3ZVF4</accession>
<sequence>MVLFHSVLGLRPAVHDFAEALRGGGHEVHVPDLYAGAAFDDMDEALRYYEGIGVPEMIARTEASVAGLPKELVYAGFSNGGVSAEYLAASRPGARGAVLMHAAIPLPRIGLAEWPRGLPVQVHYAEDDPWRTPDGVDTLAASVRAADAPFEFFEYPVSGHLFADGGLPEYHPESARSMTARILGFLEEAGSPS</sequence>
<proteinExistence type="predicted"/>
<feature type="domain" description="Dienelactone hydrolase" evidence="1">
    <location>
        <begin position="2"/>
        <end position="188"/>
    </location>
</feature>
<dbReference type="InterPro" id="IPR051049">
    <property type="entry name" value="Dienelactone_hydrolase-like"/>
</dbReference>
<keyword evidence="3" id="KW-1185">Reference proteome</keyword>
<reference evidence="2 3" key="1">
    <citation type="submission" date="2020-05" db="EMBL/GenBank/DDBJ databases">
        <title>Actinomadura verrucosospora NRRL-B18236 (PFL_A860) Genome sequencing and assembly.</title>
        <authorList>
            <person name="Samborskyy M."/>
        </authorList>
    </citation>
    <scope>NUCLEOTIDE SEQUENCE [LARGE SCALE GENOMIC DNA]</scope>
    <source>
        <strain evidence="2 3">NRRL:B18236</strain>
    </source>
</reference>
<evidence type="ECO:0000313" key="2">
    <source>
        <dbReference type="EMBL" id="QKG19886.1"/>
    </source>
</evidence>
<dbReference type="SUPFAM" id="SSF53474">
    <property type="entry name" value="alpha/beta-Hydrolases"/>
    <property type="match status" value="1"/>
</dbReference>
<dbReference type="PANTHER" id="PTHR46623">
    <property type="entry name" value="CARBOXYMETHYLENEBUTENOLIDASE-RELATED"/>
    <property type="match status" value="1"/>
</dbReference>